<dbReference type="Gene3D" id="1.10.1540.10">
    <property type="entry name" value="BEACH domain"/>
    <property type="match status" value="1"/>
</dbReference>
<dbReference type="AlphaFoldDB" id="A0A0N0P621"/>
<dbReference type="CDD" id="cd06071">
    <property type="entry name" value="Beach"/>
    <property type="match status" value="1"/>
</dbReference>
<dbReference type="PANTHER" id="PTHR13743">
    <property type="entry name" value="BEIGE/BEACH-RELATED"/>
    <property type="match status" value="1"/>
</dbReference>
<dbReference type="SUPFAM" id="SSF81837">
    <property type="entry name" value="BEACH domain"/>
    <property type="match status" value="1"/>
</dbReference>
<dbReference type="OMA" id="PMREQRG"/>
<dbReference type="InterPro" id="IPR023362">
    <property type="entry name" value="PH-BEACH_dom"/>
</dbReference>
<dbReference type="Pfam" id="PF02138">
    <property type="entry name" value="Beach"/>
    <property type="match status" value="1"/>
</dbReference>
<dbReference type="SUPFAM" id="SSF50998">
    <property type="entry name" value="Quinoprotein alcohol dehydrogenase-like"/>
    <property type="match status" value="1"/>
</dbReference>
<proteinExistence type="predicted"/>
<accession>A0A0N0P621</accession>
<dbReference type="SMART" id="SM01026">
    <property type="entry name" value="Beach"/>
    <property type="match status" value="1"/>
</dbReference>
<comment type="caution">
    <text evidence="3">The sequence shown here is derived from an EMBL/GenBank/DDBJ whole genome shotgun (WGS) entry which is preliminary data.</text>
</comment>
<dbReference type="InterPro" id="IPR036372">
    <property type="entry name" value="BEACH_dom_sf"/>
</dbReference>
<dbReference type="InterPro" id="IPR011047">
    <property type="entry name" value="Quinoprotein_ADH-like_sf"/>
</dbReference>
<dbReference type="InterPro" id="IPR000409">
    <property type="entry name" value="BEACH_dom"/>
</dbReference>
<keyword evidence="4" id="KW-1185">Reference proteome</keyword>
<dbReference type="OrthoDB" id="26681at2759"/>
<protein>
    <submittedName>
        <fullName evidence="3">Neutral sphingomyelinase activation associated factor-like protein</fullName>
    </submittedName>
</protein>
<feature type="domain" description="BEACH-type PH" evidence="2">
    <location>
        <begin position="152"/>
        <end position="251"/>
    </location>
</feature>
<reference evidence="3 4" key="1">
    <citation type="journal article" date="2015" name="PLoS Pathog.">
        <title>Leptomonas seymouri: Adaptations to the Dixenous Life Cycle Analyzed by Genome Sequencing, Transcriptome Profiling and Co-infection with Leishmania donovani.</title>
        <authorList>
            <person name="Kraeva N."/>
            <person name="Butenko A."/>
            <person name="Hlavacova J."/>
            <person name="Kostygov A."/>
            <person name="Myskova J."/>
            <person name="Grybchuk D."/>
            <person name="Lestinova T."/>
            <person name="Votypka J."/>
            <person name="Volf P."/>
            <person name="Opperdoes F."/>
            <person name="Flegontov P."/>
            <person name="Lukes J."/>
            <person name="Yurchenko V."/>
        </authorList>
    </citation>
    <scope>NUCLEOTIDE SEQUENCE [LARGE SCALE GENOMIC DNA]</scope>
    <source>
        <strain evidence="3 4">ATCC 30220</strain>
    </source>
</reference>
<dbReference type="Proteomes" id="UP000038009">
    <property type="component" value="Unassembled WGS sequence"/>
</dbReference>
<gene>
    <name evidence="3" type="ORF">ABL78_3772</name>
</gene>
<organism evidence="3 4">
    <name type="scientific">Leptomonas seymouri</name>
    <dbReference type="NCBI Taxonomy" id="5684"/>
    <lineage>
        <taxon>Eukaryota</taxon>
        <taxon>Discoba</taxon>
        <taxon>Euglenozoa</taxon>
        <taxon>Kinetoplastea</taxon>
        <taxon>Metakinetoplastina</taxon>
        <taxon>Trypanosomatida</taxon>
        <taxon>Trypanosomatidae</taxon>
        <taxon>Leishmaniinae</taxon>
        <taxon>Leptomonas</taxon>
    </lineage>
</organism>
<evidence type="ECO:0000313" key="4">
    <source>
        <dbReference type="Proteomes" id="UP000038009"/>
    </source>
</evidence>
<name>A0A0N0P621_LEPSE</name>
<sequence length="932" mass="103263">MTPRASRISLYWLDDHESYLGGESCTRPSTSWFYFGADVPGTLCLATSHIFFDDGGDTIAVFPLRYVENATLHESSDHLVLSFSCRRAVQRAVLPSTNGQQPTLPGPCVPFPNAEPWVFRAPRSSEWFAESLRRLVEHQRMEDLLSRREVALQSAPSSVSFRVRRQVPMREQRGVLRITAACATFEPLFALASHGAVTLARSDCVHSFDRWIVFEPVGLDLYTSAALDQAPALSLVFGNAHERDQARELLHHLLGVPPYTVSLHAKVEAWKRRELSNYDYLLHLNRWASRCYNDVFQYPVLPWVLADYTSAQLNLSVPSTFRDLGKPIGALSRDRLEVLRERAQFLDEAGESPYLYSTHYSSAGVVAYYLVRPHPEFQLCLQGGTLDVAERIMESIPQLWRSVTTNTSNFRELIPEFFSDAFHAICGPPRIALGSHASGRPVNPFVELPPWAADAREFVRLHRAALESNYVSENLHRWIDLIFGVAQSGELARAADNLFHPFSYRQLTRKQVCVPGLHLSPHEYAREFGNVPIQLFSDTHPSRDDHTHSVLCTAEAVTTCGSSDASSLTNHQCLAQLMEVMESIDEEAEELCLHPDLSTAKGCYFPSLPASLVEVATTTLACTSARLVTLGFAIHTSQDAMTPSNAVLLVLGDDGQVVTLFSAVSGERLRAFPDFDGQTTSTAYHEGSMFVFTDSRACYVISLHSRAVTHCLTELTNAPVLHACFLPRAVVLADAEARVMWWAVQHGEPAHRHLDTPPSLTCEASSPVLCVGGAACASAAVAISAHLEAIFLHDGVYEECTLRTVPDEKEILSAAAADQPPYFWVFFGAEAVLYDTAGLWLRRVPLPVVSTVVCARLERQLYPLCLYAAHLPVRVRILQHTDENVTQLRYCHSVLPRVSCAGAALAFVSRANGEVTSPLVLTLAELRVSKAE</sequence>
<dbReference type="PROSITE" id="PS51783">
    <property type="entry name" value="PH_BEACH"/>
    <property type="match status" value="1"/>
</dbReference>
<dbReference type="VEuPathDB" id="TriTrypDB:Lsey_0101_0030"/>
<dbReference type="PROSITE" id="PS50197">
    <property type="entry name" value="BEACH"/>
    <property type="match status" value="1"/>
</dbReference>
<feature type="domain" description="BEACH" evidence="1">
    <location>
        <begin position="255"/>
        <end position="543"/>
    </location>
</feature>
<dbReference type="InterPro" id="IPR050865">
    <property type="entry name" value="BEACH_Domain"/>
</dbReference>
<dbReference type="PANTHER" id="PTHR13743:SF123">
    <property type="entry name" value="PROTEIN FAN"/>
    <property type="match status" value="1"/>
</dbReference>
<evidence type="ECO:0000313" key="3">
    <source>
        <dbReference type="EMBL" id="KPI87119.1"/>
    </source>
</evidence>
<dbReference type="EMBL" id="LJSK01000101">
    <property type="protein sequence ID" value="KPI87119.1"/>
    <property type="molecule type" value="Genomic_DNA"/>
</dbReference>
<evidence type="ECO:0000259" key="2">
    <source>
        <dbReference type="PROSITE" id="PS51783"/>
    </source>
</evidence>
<evidence type="ECO:0000259" key="1">
    <source>
        <dbReference type="PROSITE" id="PS50197"/>
    </source>
</evidence>